<keyword evidence="5" id="KW-1185">Reference proteome</keyword>
<dbReference type="Proteomes" id="UP000799764">
    <property type="component" value="Unassembled WGS sequence"/>
</dbReference>
<evidence type="ECO:0000259" key="3">
    <source>
        <dbReference type="Pfam" id="PF05368"/>
    </source>
</evidence>
<organism evidence="4 5">
    <name type="scientific">Karstenula rhodostoma CBS 690.94</name>
    <dbReference type="NCBI Taxonomy" id="1392251"/>
    <lineage>
        <taxon>Eukaryota</taxon>
        <taxon>Fungi</taxon>
        <taxon>Dikarya</taxon>
        <taxon>Ascomycota</taxon>
        <taxon>Pezizomycotina</taxon>
        <taxon>Dothideomycetes</taxon>
        <taxon>Pleosporomycetidae</taxon>
        <taxon>Pleosporales</taxon>
        <taxon>Massarineae</taxon>
        <taxon>Didymosphaeriaceae</taxon>
        <taxon>Karstenula</taxon>
    </lineage>
</organism>
<dbReference type="InterPro" id="IPR051609">
    <property type="entry name" value="NmrA/Isoflavone_reductase-like"/>
</dbReference>
<name>A0A9P4PHS7_9PLEO</name>
<dbReference type="Gene3D" id="3.40.50.720">
    <property type="entry name" value="NAD(P)-binding Rossmann-like Domain"/>
    <property type="match status" value="1"/>
</dbReference>
<dbReference type="AlphaFoldDB" id="A0A9P4PHS7"/>
<dbReference type="EMBL" id="MU001501">
    <property type="protein sequence ID" value="KAF2444242.1"/>
    <property type="molecule type" value="Genomic_DNA"/>
</dbReference>
<dbReference type="Gene3D" id="3.90.25.10">
    <property type="entry name" value="UDP-galactose 4-epimerase, domain 1"/>
    <property type="match status" value="1"/>
</dbReference>
<dbReference type="PANTHER" id="PTHR47706:SF11">
    <property type="entry name" value="ISOFLAVONE REDUCTASE FAMILY PROTEIN (AFU_ORTHOLOGUE AFUA_1G12510)"/>
    <property type="match status" value="1"/>
</dbReference>
<dbReference type="PANTHER" id="PTHR47706">
    <property type="entry name" value="NMRA-LIKE FAMILY PROTEIN"/>
    <property type="match status" value="1"/>
</dbReference>
<sequence length="315" mass="34702">MASPPKKTLVFGATGVIGKYIISGLIDDKASFEKIGIFTSPATVENKKDEIAALKEQGVEILVGNVEYEADVVKAYDGYDTVISALGRSTILLQIPLFRLAEASPTIHTFFPSEYGTDIEYFPITSPHEKPHQLKLQVRKYVREHIRKLNVTYLVTGPYSDLYLSAQTGDFERAGSFDVKSGKAVLLGDGNGKVSFTSMRDVGVLLVAALKTPVQGSPKTLKVNSFTATPREILAEFERQTGKSWSVGYTSLEELRRLEGDAWERGDGTRYTLRRIWTEGGTLYAERDNGSVGEPGVETLEGQVRRAIEKQEGRG</sequence>
<keyword evidence="1" id="KW-0521">NADP</keyword>
<dbReference type="Pfam" id="PF05368">
    <property type="entry name" value="NmrA"/>
    <property type="match status" value="1"/>
</dbReference>
<dbReference type="GO" id="GO:0016491">
    <property type="term" value="F:oxidoreductase activity"/>
    <property type="evidence" value="ECO:0007669"/>
    <property type="project" value="UniProtKB-KW"/>
</dbReference>
<protein>
    <submittedName>
        <fullName evidence="4">NAD(P)-binding protein</fullName>
    </submittedName>
</protein>
<keyword evidence="2" id="KW-0560">Oxidoreductase</keyword>
<dbReference type="OrthoDB" id="419598at2759"/>
<gene>
    <name evidence="4" type="ORF">P171DRAFT_414115</name>
</gene>
<evidence type="ECO:0000256" key="2">
    <source>
        <dbReference type="ARBA" id="ARBA00023002"/>
    </source>
</evidence>
<accession>A0A9P4PHS7</accession>
<evidence type="ECO:0000313" key="5">
    <source>
        <dbReference type="Proteomes" id="UP000799764"/>
    </source>
</evidence>
<feature type="domain" description="NmrA-like" evidence="3">
    <location>
        <begin position="6"/>
        <end position="251"/>
    </location>
</feature>
<reference evidence="4" key="1">
    <citation type="journal article" date="2020" name="Stud. Mycol.">
        <title>101 Dothideomycetes genomes: a test case for predicting lifestyles and emergence of pathogens.</title>
        <authorList>
            <person name="Haridas S."/>
            <person name="Albert R."/>
            <person name="Binder M."/>
            <person name="Bloem J."/>
            <person name="Labutti K."/>
            <person name="Salamov A."/>
            <person name="Andreopoulos B."/>
            <person name="Baker S."/>
            <person name="Barry K."/>
            <person name="Bills G."/>
            <person name="Bluhm B."/>
            <person name="Cannon C."/>
            <person name="Castanera R."/>
            <person name="Culley D."/>
            <person name="Daum C."/>
            <person name="Ezra D."/>
            <person name="Gonzalez J."/>
            <person name="Henrissat B."/>
            <person name="Kuo A."/>
            <person name="Liang C."/>
            <person name="Lipzen A."/>
            <person name="Lutzoni F."/>
            <person name="Magnuson J."/>
            <person name="Mondo S."/>
            <person name="Nolan M."/>
            <person name="Ohm R."/>
            <person name="Pangilinan J."/>
            <person name="Park H.-J."/>
            <person name="Ramirez L."/>
            <person name="Alfaro M."/>
            <person name="Sun H."/>
            <person name="Tritt A."/>
            <person name="Yoshinaga Y."/>
            <person name="Zwiers L.-H."/>
            <person name="Turgeon B."/>
            <person name="Goodwin S."/>
            <person name="Spatafora J."/>
            <person name="Crous P."/>
            <person name="Grigoriev I."/>
        </authorList>
    </citation>
    <scope>NUCLEOTIDE SEQUENCE</scope>
    <source>
        <strain evidence="4">CBS 690.94</strain>
    </source>
</reference>
<evidence type="ECO:0000256" key="1">
    <source>
        <dbReference type="ARBA" id="ARBA00022857"/>
    </source>
</evidence>
<dbReference type="InterPro" id="IPR008030">
    <property type="entry name" value="NmrA-like"/>
</dbReference>
<proteinExistence type="predicted"/>
<comment type="caution">
    <text evidence="4">The sequence shown here is derived from an EMBL/GenBank/DDBJ whole genome shotgun (WGS) entry which is preliminary data.</text>
</comment>
<dbReference type="SUPFAM" id="SSF51735">
    <property type="entry name" value="NAD(P)-binding Rossmann-fold domains"/>
    <property type="match status" value="1"/>
</dbReference>
<evidence type="ECO:0000313" key="4">
    <source>
        <dbReference type="EMBL" id="KAF2444242.1"/>
    </source>
</evidence>
<dbReference type="InterPro" id="IPR036291">
    <property type="entry name" value="NAD(P)-bd_dom_sf"/>
</dbReference>